<dbReference type="Pfam" id="PF14737">
    <property type="entry name" value="DUF4470"/>
    <property type="match status" value="1"/>
</dbReference>
<accession>A0A0G4NFR5</accession>
<proteinExistence type="predicted"/>
<evidence type="ECO:0000313" key="3">
    <source>
        <dbReference type="EMBL" id="CRK45317.1"/>
    </source>
</evidence>
<feature type="domain" description="DUF4470" evidence="2">
    <location>
        <begin position="15"/>
        <end position="105"/>
    </location>
</feature>
<evidence type="ECO:0000259" key="2">
    <source>
        <dbReference type="Pfam" id="PF14737"/>
    </source>
</evidence>
<protein>
    <recommendedName>
        <fullName evidence="2">DUF4470 domain-containing protein</fullName>
    </recommendedName>
</protein>
<dbReference type="AlphaFoldDB" id="A0A0G4NFR5"/>
<gene>
    <name evidence="3" type="ORF">BN1723_006544</name>
</gene>
<dbReference type="EMBL" id="CVQI01034717">
    <property type="protein sequence ID" value="CRK45317.1"/>
    <property type="molecule type" value="Genomic_DNA"/>
</dbReference>
<evidence type="ECO:0000256" key="1">
    <source>
        <dbReference type="SAM" id="MobiDB-lite"/>
    </source>
</evidence>
<dbReference type="Proteomes" id="UP000045706">
    <property type="component" value="Unassembled WGS sequence"/>
</dbReference>
<reference evidence="4" key="1">
    <citation type="submission" date="2015-05" db="EMBL/GenBank/DDBJ databases">
        <authorList>
            <person name="Fogelqvist Johan"/>
        </authorList>
    </citation>
    <scope>NUCLEOTIDE SEQUENCE [LARGE SCALE GENOMIC DNA]</scope>
</reference>
<feature type="region of interest" description="Disordered" evidence="1">
    <location>
        <begin position="1113"/>
        <end position="1134"/>
    </location>
</feature>
<feature type="region of interest" description="Disordered" evidence="1">
    <location>
        <begin position="1148"/>
        <end position="1189"/>
    </location>
</feature>
<dbReference type="InterPro" id="IPR027974">
    <property type="entry name" value="DUF4470"/>
</dbReference>
<sequence>MLVPSVASATAQFYPIGNTPAISLTRAVPQGRDANILLAGCGDARNILFTAYMQEKSCPRKLDITCCDTEPSILARNIVLFSFIIDHGDDLDSSSLWNMYYHLYLDGSDMECLSSQSKKLVASSENLEAWKSSVYGSILPFSDEGTLDDIRALWLKYAAASTEPDSAQREAFKRHLKRSVADMALRFRSKENELPFVTTAVRSAAPILTAGQEDVVEEYNYFWKHGTTGFDAPSIPNPLIAASLSEQVALHYGTDPILGFHLATGYAPLAEASPLRPEYRHEKFNAVASAKAQFKAWLIACSAMFKALRLVVRFASADVFAFCHTLQHQDSSAGWYRRQFDSRVLELNVGPGVPRIFDVIDTSNLADHVGTLNILVSLIPLLAPQPWATLSTETLLKGSSSSDQEILDNLLCGHAPTVSLLLGVSPVEYWTNAIAVSTLQETMLGLSASKTSPAQVHSRISWKHNGSLSGTHASIRVQAKPRELAAIVFQMYLKMFVHENPMAMLTLSGPGSSQYGPTSVFTHFHRGSLMALLKFLGKSTLVADIAEICMELDKMILADKTLVFSSQHAQERGSLFHVHNLFSPDWLRSSVRRSPSAGPFAAWSEIPEVVAVTLVIPRAEVSRLYTSSPEARLSAPTFMGSLRSSPTAASQWHNTFGDVHLNFGTVSTSGLATEDGFRVHVDQDENGWSSNAPLIASFYVPAGALQAEPKSALVGLEVQVNPQSQAFYYPVLGPEMLVFQARLDAAKHIFVTKYLPGQKRYPVYCAGPGNFDTSSGTPGISGRSRFMAESDLSGKITSIVGRLSQLPLQAEQLLKDKIAVKLRQASPFTVEFVFVDTNVALPMTFPVPIDSRNGRTRVARKSGYVEAVVPLAEPLSLPALTDFIYPSVAAKDVKSGLFPVTLNSPHLSLDRLPILDLSDKDSLGWLTSLTSAQFSPREAQAREASQKGGVKSTSARLNFKESLFTIFMIASGLQGGQTGLFAIDHPDRGGIHMLLFVSAFRLDGASSSIVLDAAVLPLTISIITSGDVGDFLMTLRTLEICSITVDDDELVLWKRALPALAERGRSWSHKKSCEYAKSGKIPSPLSLVNRCSVPAAPVVSLIALSAYRTGNRAQSTRHALPSAPRSPCRSSKTSLTLTDSARWQEIRTSPQGSVAATVARPRPRARVGRSRSAPDARQKSTAALSVRRRTGGFTEASVRRCCSRVCPLEPGIQITVEIRDDFTND</sequence>
<organism evidence="3 4">
    <name type="scientific">Verticillium longisporum</name>
    <name type="common">Verticillium dahliae var. longisporum</name>
    <dbReference type="NCBI Taxonomy" id="100787"/>
    <lineage>
        <taxon>Eukaryota</taxon>
        <taxon>Fungi</taxon>
        <taxon>Dikarya</taxon>
        <taxon>Ascomycota</taxon>
        <taxon>Pezizomycotina</taxon>
        <taxon>Sordariomycetes</taxon>
        <taxon>Hypocreomycetidae</taxon>
        <taxon>Glomerellales</taxon>
        <taxon>Plectosphaerellaceae</taxon>
        <taxon>Verticillium</taxon>
    </lineage>
</organism>
<evidence type="ECO:0000313" key="4">
    <source>
        <dbReference type="Proteomes" id="UP000045706"/>
    </source>
</evidence>
<name>A0A0G4NFR5_VERLO</name>